<evidence type="ECO:0000313" key="4">
    <source>
        <dbReference type="Proteomes" id="UP000245768"/>
    </source>
</evidence>
<evidence type="ECO:0000259" key="2">
    <source>
        <dbReference type="PROSITE" id="PS51505"/>
    </source>
</evidence>
<evidence type="ECO:0000256" key="1">
    <source>
        <dbReference type="SAM" id="MobiDB-lite"/>
    </source>
</evidence>
<gene>
    <name evidence="3" type="ORF">FA10DRAFT_71352</name>
</gene>
<dbReference type="Proteomes" id="UP000245768">
    <property type="component" value="Unassembled WGS sequence"/>
</dbReference>
<reference evidence="3" key="1">
    <citation type="journal article" date="2018" name="Mol. Biol. Evol.">
        <title>Broad Genomic Sampling Reveals a Smut Pathogenic Ancestry of the Fungal Clade Ustilaginomycotina.</title>
        <authorList>
            <person name="Kijpornyongpan T."/>
            <person name="Mondo S.J."/>
            <person name="Barry K."/>
            <person name="Sandor L."/>
            <person name="Lee J."/>
            <person name="Lipzen A."/>
            <person name="Pangilinan J."/>
            <person name="LaButti K."/>
            <person name="Hainaut M."/>
            <person name="Henrissat B."/>
            <person name="Grigoriev I.V."/>
            <person name="Spatafora J.W."/>
            <person name="Aime M.C."/>
        </authorList>
    </citation>
    <scope>NUCLEOTIDE SEQUENCE [LARGE SCALE GENOMIC DNA]</scope>
    <source>
        <strain evidence="3">MCA 4198</strain>
    </source>
</reference>
<dbReference type="PANTHER" id="PTHR47805:SF1">
    <property type="entry name" value="SAGA-ASSOCIATED FACTOR 73"/>
    <property type="match status" value="1"/>
</dbReference>
<dbReference type="InterPro" id="IPR013243">
    <property type="entry name" value="SCA7_dom"/>
</dbReference>
<dbReference type="Gene3D" id="6.10.140.1270">
    <property type="match status" value="1"/>
</dbReference>
<keyword evidence="4" id="KW-1185">Reference proteome</keyword>
<dbReference type="AlphaFoldDB" id="A0A316YSI0"/>
<proteinExistence type="predicted"/>
<feature type="region of interest" description="Disordered" evidence="1">
    <location>
        <begin position="109"/>
        <end position="129"/>
    </location>
</feature>
<sequence>MVSSHPTWDDIEAAVRSPTLSPKSLQPSKPAPEPGWHTNDADVTDFGPSRLDDDVEIVPCRDCGKVVLRDALSFHKQNCQLIYAIAERQISPSIIEGDPASLSRKRRLSEVSDSSLDHTGLADSTEKLSKKARKALEVEARKKARLEAKEAAKQGKANKRKKGPTDVDTQCGVINDKGLPCSRSLTCKSHSMGAKRAVPGRSRPYDELLLEWQRVHNPALVAKLEEKERALAASKAAAAERKHRKAMEKKKAAAESSNRANGGGVGKKKLTSSPSKAGADSAAAMAAAGGDVRQLAKMQEDPEADMFVLGFSDDEIDIEIRDLVLAIRAVASSERTRILPLASQAFAGVYTRKAHMLRGCRDLLREGLKGTRSANNGLFIPNAPSLMAAQSQS</sequence>
<dbReference type="OrthoDB" id="21678at2759"/>
<dbReference type="PANTHER" id="PTHR47805">
    <property type="entry name" value="SAGA-ASSOCIATED FACTOR 73"/>
    <property type="match status" value="1"/>
</dbReference>
<dbReference type="InterPro" id="IPR037804">
    <property type="entry name" value="SGF73"/>
</dbReference>
<dbReference type="EMBL" id="KZ819635">
    <property type="protein sequence ID" value="PWN91618.1"/>
    <property type="molecule type" value="Genomic_DNA"/>
</dbReference>
<dbReference type="GO" id="GO:0031048">
    <property type="term" value="P:regulatory ncRNA-mediated heterochromatin formation"/>
    <property type="evidence" value="ECO:0007669"/>
    <property type="project" value="TreeGrafter"/>
</dbReference>
<organism evidence="3 4">
    <name type="scientific">Acaromyces ingoldii</name>
    <dbReference type="NCBI Taxonomy" id="215250"/>
    <lineage>
        <taxon>Eukaryota</taxon>
        <taxon>Fungi</taxon>
        <taxon>Dikarya</taxon>
        <taxon>Basidiomycota</taxon>
        <taxon>Ustilaginomycotina</taxon>
        <taxon>Exobasidiomycetes</taxon>
        <taxon>Exobasidiales</taxon>
        <taxon>Cryptobasidiaceae</taxon>
        <taxon>Acaromyces</taxon>
    </lineage>
</organism>
<feature type="compositionally biased region" description="Low complexity" evidence="1">
    <location>
        <begin position="272"/>
        <end position="282"/>
    </location>
</feature>
<dbReference type="STRING" id="215250.A0A316YSI0"/>
<feature type="region of interest" description="Disordered" evidence="1">
    <location>
        <begin position="148"/>
        <end position="167"/>
    </location>
</feature>
<feature type="region of interest" description="Disordered" evidence="1">
    <location>
        <begin position="1"/>
        <end position="40"/>
    </location>
</feature>
<dbReference type="FunCoup" id="A0A316YSI0">
    <property type="interactions" value="31"/>
</dbReference>
<feature type="compositionally biased region" description="Polar residues" evidence="1">
    <location>
        <begin position="18"/>
        <end position="27"/>
    </location>
</feature>
<dbReference type="GO" id="GO:0000124">
    <property type="term" value="C:SAGA complex"/>
    <property type="evidence" value="ECO:0007669"/>
    <property type="project" value="InterPro"/>
</dbReference>
<dbReference type="InParanoid" id="A0A316YSI0"/>
<evidence type="ECO:0000313" key="3">
    <source>
        <dbReference type="EMBL" id="PWN91618.1"/>
    </source>
</evidence>
<dbReference type="Pfam" id="PF08313">
    <property type="entry name" value="SCA7"/>
    <property type="match status" value="1"/>
</dbReference>
<feature type="domain" description="SCA7" evidence="2">
    <location>
        <begin position="158"/>
        <end position="224"/>
    </location>
</feature>
<dbReference type="PROSITE" id="PS51505">
    <property type="entry name" value="SCA7"/>
    <property type="match status" value="1"/>
</dbReference>
<dbReference type="GeneID" id="37047568"/>
<protein>
    <submittedName>
        <fullName evidence="3">SCA7-domain-containing protein</fullName>
    </submittedName>
</protein>
<name>A0A316YSI0_9BASI</name>
<accession>A0A316YSI0</accession>
<dbReference type="GO" id="GO:1904802">
    <property type="term" value="P:RITS complex assembly"/>
    <property type="evidence" value="ECO:0007669"/>
    <property type="project" value="TreeGrafter"/>
</dbReference>
<dbReference type="RefSeq" id="XP_025378816.1">
    <property type="nucleotide sequence ID" value="XM_025525652.1"/>
</dbReference>
<feature type="region of interest" description="Disordered" evidence="1">
    <location>
        <begin position="236"/>
        <end position="282"/>
    </location>
</feature>
<dbReference type="GO" id="GO:0006357">
    <property type="term" value="P:regulation of transcription by RNA polymerase II"/>
    <property type="evidence" value="ECO:0007669"/>
    <property type="project" value="TreeGrafter"/>
</dbReference>